<comment type="caution">
    <text evidence="1">The sequence shown here is derived from an EMBL/GenBank/DDBJ whole genome shotgun (WGS) entry which is preliminary data.</text>
</comment>
<proteinExistence type="predicted"/>
<protein>
    <submittedName>
        <fullName evidence="1">Uncharacterized protein</fullName>
    </submittedName>
</protein>
<reference evidence="1 2" key="1">
    <citation type="submission" date="2024-05" db="EMBL/GenBank/DDBJ databases">
        <title>Culex pipiens pipiens assembly and annotation.</title>
        <authorList>
            <person name="Alout H."/>
            <person name="Durand T."/>
        </authorList>
    </citation>
    <scope>NUCLEOTIDE SEQUENCE [LARGE SCALE GENOMIC DNA]</scope>
    <source>
        <strain evidence="1">HA-2024</strain>
        <tissue evidence="1">Whole body</tissue>
    </source>
</reference>
<dbReference type="Proteomes" id="UP001562425">
    <property type="component" value="Unassembled WGS sequence"/>
</dbReference>
<dbReference type="EMBL" id="JBEHCU010014056">
    <property type="protein sequence ID" value="KAL1373722.1"/>
    <property type="molecule type" value="Genomic_DNA"/>
</dbReference>
<evidence type="ECO:0000313" key="1">
    <source>
        <dbReference type="EMBL" id="KAL1373722.1"/>
    </source>
</evidence>
<name>A0ABD1CBK2_CULPP</name>
<gene>
    <name evidence="1" type="ORF">pipiens_018494</name>
</gene>
<sequence length="82" mass="9533">MSELNLLKEDGPHSRDRDRFQEYVFCPLGKLKNPPATVDHLRLLLNLPEEEMKNMVRKTGTVAAFKNLSRIRFQERPPPSKS</sequence>
<dbReference type="AlphaFoldDB" id="A0ABD1CBK2"/>
<accession>A0ABD1CBK2</accession>
<keyword evidence="2" id="KW-1185">Reference proteome</keyword>
<organism evidence="1 2">
    <name type="scientific">Culex pipiens pipiens</name>
    <name type="common">Northern house mosquito</name>
    <dbReference type="NCBI Taxonomy" id="38569"/>
    <lineage>
        <taxon>Eukaryota</taxon>
        <taxon>Metazoa</taxon>
        <taxon>Ecdysozoa</taxon>
        <taxon>Arthropoda</taxon>
        <taxon>Hexapoda</taxon>
        <taxon>Insecta</taxon>
        <taxon>Pterygota</taxon>
        <taxon>Neoptera</taxon>
        <taxon>Endopterygota</taxon>
        <taxon>Diptera</taxon>
        <taxon>Nematocera</taxon>
        <taxon>Culicoidea</taxon>
        <taxon>Culicidae</taxon>
        <taxon>Culicinae</taxon>
        <taxon>Culicini</taxon>
        <taxon>Culex</taxon>
        <taxon>Culex</taxon>
    </lineage>
</organism>
<evidence type="ECO:0000313" key="2">
    <source>
        <dbReference type="Proteomes" id="UP001562425"/>
    </source>
</evidence>